<reference evidence="2" key="1">
    <citation type="journal article" date="2020" name="mSystems">
        <title>Genome- and Community-Level Interaction Insights into Carbon Utilization and Element Cycling Functions of Hydrothermarchaeota in Hydrothermal Sediment.</title>
        <authorList>
            <person name="Zhou Z."/>
            <person name="Liu Y."/>
            <person name="Xu W."/>
            <person name="Pan J."/>
            <person name="Luo Z.H."/>
            <person name="Li M."/>
        </authorList>
    </citation>
    <scope>NUCLEOTIDE SEQUENCE [LARGE SCALE GENOMIC DNA]</scope>
    <source>
        <strain evidence="2">SpSt-479</strain>
    </source>
</reference>
<accession>A0A7V2ZLR5</accession>
<gene>
    <name evidence="2" type="ORF">ENS31_11840</name>
</gene>
<name>A0A7V2ZLR5_9BACT</name>
<evidence type="ECO:0000313" key="2">
    <source>
        <dbReference type="EMBL" id="HFI92198.1"/>
    </source>
</evidence>
<dbReference type="Gene3D" id="2.40.160.20">
    <property type="match status" value="1"/>
</dbReference>
<feature type="chain" id="PRO_5031505813" description="Outer membrane protein beta-barrel domain-containing protein" evidence="1">
    <location>
        <begin position="22"/>
        <end position="177"/>
    </location>
</feature>
<evidence type="ECO:0008006" key="3">
    <source>
        <dbReference type="Google" id="ProtNLM"/>
    </source>
</evidence>
<sequence length="177" mass="19687">MKRITYLFAVAFLMASASLFAQDKGKFGLGLDGVESPNLLAKYFVSDQFATEFILGFDVYSPGGDAPTGQTKVTGTAFRIGLDGLYHFQLGKVSPYVGAEVLFQNMKEGGFYTQEPDARNEVFANLVLGAEYFIDKNFSFGVKHRIGADIKLSRDIPKEETDTYFKTSTQLTARFYF</sequence>
<dbReference type="EMBL" id="DSUJ01000010">
    <property type="protein sequence ID" value="HFI92198.1"/>
    <property type="molecule type" value="Genomic_DNA"/>
</dbReference>
<dbReference type="SUPFAM" id="SSF56925">
    <property type="entry name" value="OMPA-like"/>
    <property type="match status" value="1"/>
</dbReference>
<protein>
    <recommendedName>
        <fullName evidence="3">Outer membrane protein beta-barrel domain-containing protein</fullName>
    </recommendedName>
</protein>
<dbReference type="RefSeq" id="WP_304146499.1">
    <property type="nucleotide sequence ID" value="NZ_JAOAIE010000088.1"/>
</dbReference>
<comment type="caution">
    <text evidence="2">The sequence shown here is derived from an EMBL/GenBank/DDBJ whole genome shotgun (WGS) entry which is preliminary data.</text>
</comment>
<dbReference type="InterPro" id="IPR011250">
    <property type="entry name" value="OMP/PagP_B-barrel"/>
</dbReference>
<evidence type="ECO:0000256" key="1">
    <source>
        <dbReference type="SAM" id="SignalP"/>
    </source>
</evidence>
<keyword evidence="1" id="KW-0732">Signal</keyword>
<feature type="signal peptide" evidence="1">
    <location>
        <begin position="1"/>
        <end position="21"/>
    </location>
</feature>
<dbReference type="AlphaFoldDB" id="A0A7V2ZLR5"/>
<proteinExistence type="predicted"/>
<organism evidence="2">
    <name type="scientific">Ignavibacterium album</name>
    <dbReference type="NCBI Taxonomy" id="591197"/>
    <lineage>
        <taxon>Bacteria</taxon>
        <taxon>Pseudomonadati</taxon>
        <taxon>Ignavibacteriota</taxon>
        <taxon>Ignavibacteria</taxon>
        <taxon>Ignavibacteriales</taxon>
        <taxon>Ignavibacteriaceae</taxon>
        <taxon>Ignavibacterium</taxon>
    </lineage>
</organism>